<feature type="region of interest" description="Disordered" evidence="1">
    <location>
        <begin position="18"/>
        <end position="45"/>
    </location>
</feature>
<organism evidence="2 3">
    <name type="scientific">Forsythia ovata</name>
    <dbReference type="NCBI Taxonomy" id="205694"/>
    <lineage>
        <taxon>Eukaryota</taxon>
        <taxon>Viridiplantae</taxon>
        <taxon>Streptophyta</taxon>
        <taxon>Embryophyta</taxon>
        <taxon>Tracheophyta</taxon>
        <taxon>Spermatophyta</taxon>
        <taxon>Magnoliopsida</taxon>
        <taxon>eudicotyledons</taxon>
        <taxon>Gunneridae</taxon>
        <taxon>Pentapetalae</taxon>
        <taxon>asterids</taxon>
        <taxon>lamiids</taxon>
        <taxon>Lamiales</taxon>
        <taxon>Oleaceae</taxon>
        <taxon>Forsythieae</taxon>
        <taxon>Forsythia</taxon>
    </lineage>
</organism>
<dbReference type="Proteomes" id="UP001604277">
    <property type="component" value="Unassembled WGS sequence"/>
</dbReference>
<comment type="caution">
    <text evidence="2">The sequence shown here is derived from an EMBL/GenBank/DDBJ whole genome shotgun (WGS) entry which is preliminary data.</text>
</comment>
<reference evidence="3" key="1">
    <citation type="submission" date="2024-07" db="EMBL/GenBank/DDBJ databases">
        <title>Two chromosome-level genome assemblies of Korean endemic species Abeliophyllum distichum and Forsythia ovata (Oleaceae).</title>
        <authorList>
            <person name="Jang H."/>
        </authorList>
    </citation>
    <scope>NUCLEOTIDE SEQUENCE [LARGE SCALE GENOMIC DNA]</scope>
</reference>
<dbReference type="EMBL" id="JBFOLJ010000012">
    <property type="protein sequence ID" value="KAL2488965.1"/>
    <property type="molecule type" value="Genomic_DNA"/>
</dbReference>
<evidence type="ECO:0000256" key="1">
    <source>
        <dbReference type="SAM" id="MobiDB-lite"/>
    </source>
</evidence>
<keyword evidence="3" id="KW-1185">Reference proteome</keyword>
<evidence type="ECO:0000313" key="3">
    <source>
        <dbReference type="Proteomes" id="UP001604277"/>
    </source>
</evidence>
<dbReference type="AlphaFoldDB" id="A0ABD1RKN1"/>
<gene>
    <name evidence="2" type="ORF">Fot_42257</name>
</gene>
<evidence type="ECO:0000313" key="2">
    <source>
        <dbReference type="EMBL" id="KAL2488965.1"/>
    </source>
</evidence>
<name>A0ABD1RKN1_9LAMI</name>
<sequence length="124" mass="14017">MDPCNQTVLHMLVARVSNKHQKSTKGKEKMLLESGTNKHKLDTDNMPYNTAIGIQGKYDSNLTILDDGLVFTDEDLRVVDQSVEKKRRSYDATNPQVISHTTRRNVYTVSPINACPRSKRVSVL</sequence>
<protein>
    <submittedName>
        <fullName evidence="2">Uncharacterized protein</fullName>
    </submittedName>
</protein>
<accession>A0ABD1RKN1</accession>
<proteinExistence type="predicted"/>